<reference evidence="1" key="1">
    <citation type="journal article" date="2021" name="New Phytol.">
        <title>Evolutionary innovations through gain and loss of genes in the ectomycorrhizal Boletales.</title>
        <authorList>
            <person name="Wu G."/>
            <person name="Miyauchi S."/>
            <person name="Morin E."/>
            <person name="Kuo A."/>
            <person name="Drula E."/>
            <person name="Varga T."/>
            <person name="Kohler A."/>
            <person name="Feng B."/>
            <person name="Cao Y."/>
            <person name="Lipzen A."/>
            <person name="Daum C."/>
            <person name="Hundley H."/>
            <person name="Pangilinan J."/>
            <person name="Johnson J."/>
            <person name="Barry K."/>
            <person name="LaButti K."/>
            <person name="Ng V."/>
            <person name="Ahrendt S."/>
            <person name="Min B."/>
            <person name="Choi I.G."/>
            <person name="Park H."/>
            <person name="Plett J.M."/>
            <person name="Magnuson J."/>
            <person name="Spatafora J.W."/>
            <person name="Nagy L.G."/>
            <person name="Henrissat B."/>
            <person name="Grigoriev I.V."/>
            <person name="Yang Z.L."/>
            <person name="Xu J."/>
            <person name="Martin F.M."/>
        </authorList>
    </citation>
    <scope>NUCLEOTIDE SEQUENCE</scope>
    <source>
        <strain evidence="1">KUC20120723A-06</strain>
    </source>
</reference>
<name>A0ACB8BAD3_9AGAM</name>
<sequence>MSPSPPPPTYTDQELWKWTLTKDAIAPCFVRDALAMRPNPVKGSSAQRPDTDFFWLGYTPCRTVHITGLVVGVQVYERRTVYSVDDSTAVIDCVFRHPLPPRTGAAAKPRSHAGSSGSPQKKARLDPPPARAPTSTAAAPPRPPSPVTEVGYAVKVVGKVVKHYETRQIIVDVIEPCEYASDEISHWQRVIELHKSTYSIAKPFVMPKPAPAPPFPAPTSALPSTADAAVPRAIATATPSQAAMPPPPAPHTPTRQRTHTRTRRPSPAPSSASESAASSAPSSPAKPGNSTPKPATAPKLRHPSRLHTRDLTANTFRMYVKHYMDNAPPEDEDDAFEGGIGSLRTPTKSPRVDALQTPKPRATLNSRLDSNHERTPRTASTSASASTTRNTRGYTLSHLRRVPELALLAARVVRAEAKRRAREEARAHASQSQDANGGASARVPHGSSTRTTHGSSARTTPPSGKTQTQSQKHKQQEQADPPRLKMKRLFAWAVVRLYEEGAIVLWDGPVRRMPCPPALFAPRGGGGSQIQGQSQRGNGDGETSALWKTANSTLFSTTTGGGSTFDDEDADAELSDPREGEEAYVPLTPAFLAGYVREAVGRMGTGTGRGRGRGRPSAEDVTACLRRMDARWARVGAWTVEEAMGIAGL</sequence>
<gene>
    <name evidence="1" type="ORF">BV22DRAFT_1038277</name>
</gene>
<accession>A0ACB8BAD3</accession>
<dbReference type="Proteomes" id="UP000790709">
    <property type="component" value="Unassembled WGS sequence"/>
</dbReference>
<evidence type="ECO:0000313" key="2">
    <source>
        <dbReference type="Proteomes" id="UP000790709"/>
    </source>
</evidence>
<proteinExistence type="predicted"/>
<protein>
    <submittedName>
        <fullName evidence="1">Uncharacterized protein</fullName>
    </submittedName>
</protein>
<comment type="caution">
    <text evidence="1">The sequence shown here is derived from an EMBL/GenBank/DDBJ whole genome shotgun (WGS) entry which is preliminary data.</text>
</comment>
<keyword evidence="2" id="KW-1185">Reference proteome</keyword>
<organism evidence="1 2">
    <name type="scientific">Leucogyrophana mollusca</name>
    <dbReference type="NCBI Taxonomy" id="85980"/>
    <lineage>
        <taxon>Eukaryota</taxon>
        <taxon>Fungi</taxon>
        <taxon>Dikarya</taxon>
        <taxon>Basidiomycota</taxon>
        <taxon>Agaricomycotina</taxon>
        <taxon>Agaricomycetes</taxon>
        <taxon>Agaricomycetidae</taxon>
        <taxon>Boletales</taxon>
        <taxon>Boletales incertae sedis</taxon>
        <taxon>Leucogyrophana</taxon>
    </lineage>
</organism>
<dbReference type="EMBL" id="MU266513">
    <property type="protein sequence ID" value="KAH7921737.1"/>
    <property type="molecule type" value="Genomic_DNA"/>
</dbReference>
<evidence type="ECO:0000313" key="1">
    <source>
        <dbReference type="EMBL" id="KAH7921737.1"/>
    </source>
</evidence>